<sequence length="289" mass="33144">MFQCFDSGLPVGKLDRVPFTFKHRLLDHPALTMEGLAESLPQLSPECITYSKGLSDLSINFDRAHLEHGNGLSLRETIETIRTSNSYIAVRDPVAHPAFRDLYESLRAEMTELQRQSGNSQAIHEPRMWLFIASPNAMTPFHFDRYSNVLMQIRGSKEVAVFPNFRPDIVPVDICEAYMDRKEVQAPWHPDLDAHAIKFDFRPGDTLHIPYTSGHYVKNGPEDVSISLSFFFQTDETLRWTRAMQFNHRVRKRVQRFGVTPSPVGHNRYVDGAKARALPLLSMMWRLAS</sequence>
<comment type="caution">
    <text evidence="2">The sequence shown here is derived from an EMBL/GenBank/DDBJ whole genome shotgun (WGS) entry which is preliminary data.</text>
</comment>
<protein>
    <submittedName>
        <fullName evidence="2">Transcriptional regulator</fullName>
    </submittedName>
</protein>
<organism evidence="2 3">
    <name type="scientific">Pseudoxanthomonas japonensis</name>
    <dbReference type="NCBI Taxonomy" id="69284"/>
    <lineage>
        <taxon>Bacteria</taxon>
        <taxon>Pseudomonadati</taxon>
        <taxon>Pseudomonadota</taxon>
        <taxon>Gammaproteobacteria</taxon>
        <taxon>Lysobacterales</taxon>
        <taxon>Lysobacteraceae</taxon>
        <taxon>Pseudoxanthomonas</taxon>
    </lineage>
</organism>
<dbReference type="InterPro" id="IPR003347">
    <property type="entry name" value="JmjC_dom"/>
</dbReference>
<dbReference type="PANTHER" id="PTHR12461:SF105">
    <property type="entry name" value="HYPOXIA-INDUCIBLE FACTOR 1-ALPHA INHIBITOR"/>
    <property type="match status" value="1"/>
</dbReference>
<name>A0ABQ6ZFL0_9GAMM</name>
<dbReference type="PROSITE" id="PS51184">
    <property type="entry name" value="JMJC"/>
    <property type="match status" value="1"/>
</dbReference>
<dbReference type="EMBL" id="PDWW01000018">
    <property type="protein sequence ID" value="KAF1724345.1"/>
    <property type="molecule type" value="Genomic_DNA"/>
</dbReference>
<gene>
    <name evidence="2" type="ORF">CSC78_12690</name>
</gene>
<dbReference type="Proteomes" id="UP000781710">
    <property type="component" value="Unassembled WGS sequence"/>
</dbReference>
<feature type="domain" description="JmjC" evidence="1">
    <location>
        <begin position="81"/>
        <end position="249"/>
    </location>
</feature>
<evidence type="ECO:0000313" key="3">
    <source>
        <dbReference type="Proteomes" id="UP000781710"/>
    </source>
</evidence>
<dbReference type="RefSeq" id="WP_162338227.1">
    <property type="nucleotide sequence ID" value="NZ_JBHSRQ010000016.1"/>
</dbReference>
<evidence type="ECO:0000259" key="1">
    <source>
        <dbReference type="PROSITE" id="PS51184"/>
    </source>
</evidence>
<dbReference type="PANTHER" id="PTHR12461">
    <property type="entry name" value="HYPOXIA-INDUCIBLE FACTOR 1 ALPHA INHIBITOR-RELATED"/>
    <property type="match status" value="1"/>
</dbReference>
<proteinExistence type="predicted"/>
<dbReference type="Gene3D" id="2.60.120.650">
    <property type="entry name" value="Cupin"/>
    <property type="match status" value="1"/>
</dbReference>
<keyword evidence="3" id="KW-1185">Reference proteome</keyword>
<dbReference type="SUPFAM" id="SSF51197">
    <property type="entry name" value="Clavaminate synthase-like"/>
    <property type="match status" value="1"/>
</dbReference>
<dbReference type="Pfam" id="PF13621">
    <property type="entry name" value="Cupin_8"/>
    <property type="match status" value="1"/>
</dbReference>
<dbReference type="InterPro" id="IPR041667">
    <property type="entry name" value="Cupin_8"/>
</dbReference>
<accession>A0ABQ6ZFL0</accession>
<reference evidence="2 3" key="1">
    <citation type="submission" date="2017-10" db="EMBL/GenBank/DDBJ databases">
        <title>Whole genome sequencing of members of genus Pseudoxanthomonas.</title>
        <authorList>
            <person name="Kumar S."/>
            <person name="Bansal K."/>
            <person name="Kaur A."/>
            <person name="Patil P."/>
            <person name="Sharma S."/>
            <person name="Patil P.B."/>
        </authorList>
    </citation>
    <scope>NUCLEOTIDE SEQUENCE [LARGE SCALE GENOMIC DNA]</scope>
    <source>
        <strain evidence="2 3">DSM 17109</strain>
    </source>
</reference>
<evidence type="ECO:0000313" key="2">
    <source>
        <dbReference type="EMBL" id="KAF1724345.1"/>
    </source>
</evidence>